<evidence type="ECO:0000256" key="1">
    <source>
        <dbReference type="ARBA" id="ARBA00022475"/>
    </source>
</evidence>
<protein>
    <recommendedName>
        <fullName evidence="10">UDP-N-acetylglucosamine--N-acetylmuramyl-(pentapeptide) pyrophosphoryl-undecaprenol N-acetylglucosamine transferase</fullName>
        <ecNumber evidence="10">2.4.1.227</ecNumber>
    </recommendedName>
    <alternativeName>
        <fullName evidence="10">Undecaprenyl-PP-MurNAc-pentapeptide-UDPGlcNAc GlcNAc transferase</fullName>
    </alternativeName>
</protein>
<evidence type="ECO:0000313" key="13">
    <source>
        <dbReference type="EMBL" id="HIX55657.1"/>
    </source>
</evidence>
<comment type="function">
    <text evidence="10">Cell wall formation. Catalyzes the transfer of a GlcNAc subunit on undecaprenyl-pyrophosphoryl-MurNAc-pentapeptide (lipid intermediate I) to form undecaprenyl-pyrophosphoryl-MurNAc-(pentapeptide)GlcNAc (lipid intermediate II).</text>
</comment>
<evidence type="ECO:0000256" key="4">
    <source>
        <dbReference type="ARBA" id="ARBA00022679"/>
    </source>
</evidence>
<feature type="binding site" evidence="10">
    <location>
        <position position="253"/>
    </location>
    <ligand>
        <name>UDP-N-acetyl-alpha-D-glucosamine</name>
        <dbReference type="ChEBI" id="CHEBI:57705"/>
    </ligand>
</feature>
<evidence type="ECO:0000313" key="14">
    <source>
        <dbReference type="Proteomes" id="UP000824156"/>
    </source>
</evidence>
<dbReference type="GO" id="GO:0005886">
    <property type="term" value="C:plasma membrane"/>
    <property type="evidence" value="ECO:0007669"/>
    <property type="project" value="UniProtKB-SubCell"/>
</dbReference>
<reference evidence="13" key="2">
    <citation type="submission" date="2021-04" db="EMBL/GenBank/DDBJ databases">
        <authorList>
            <person name="Gilroy R."/>
        </authorList>
    </citation>
    <scope>NUCLEOTIDE SEQUENCE</scope>
    <source>
        <strain evidence="13">1719</strain>
    </source>
</reference>
<feature type="binding site" evidence="10">
    <location>
        <position position="167"/>
    </location>
    <ligand>
        <name>UDP-N-acetyl-alpha-D-glucosamine</name>
        <dbReference type="ChEBI" id="CHEBI:57705"/>
    </ligand>
</feature>
<dbReference type="Pfam" id="PF04101">
    <property type="entry name" value="Glyco_tran_28_C"/>
    <property type="match status" value="1"/>
</dbReference>
<evidence type="ECO:0000256" key="5">
    <source>
        <dbReference type="ARBA" id="ARBA00022960"/>
    </source>
</evidence>
<sequence>MARKVIISGGGTGGHIFPAIAIAGALRRIEPDIEILFVGAKGRMEMQKVPEAGYEIVGLDIQGINRKSFVKNLSLPFKMARSLWQANKILKKFGAEAAIGVGGFASGPLLLVAGWMGIPTLLQEQNSYAGLTNKRLSKKAEKVCVAFDGMERYFPSEKIIFTGNPIRRSSVELEGKRDAAYQHFGLDPDKKTLLLVGGSLGALTLNRCMQEGVSKLVSQGMQVIWQCGANYYQRLKAEVSKELLGSVRLTAFIDKMDYAYAAADLIVARAGAGTISELCVVAKPTILVPSPNVAEDHQTKNALALMNAKAALMVTDWNARAELMDKIIELKNDEDLCKALSSNIKAMAIEDADDRIAREILKMINKG</sequence>
<dbReference type="InterPro" id="IPR004276">
    <property type="entry name" value="GlycoTrans_28_N"/>
</dbReference>
<feature type="domain" description="Glycosyltransferase family 28 N-terminal" evidence="11">
    <location>
        <begin position="5"/>
        <end position="144"/>
    </location>
</feature>
<keyword evidence="3 10" id="KW-0328">Glycosyltransferase</keyword>
<feature type="binding site" evidence="10">
    <location>
        <position position="199"/>
    </location>
    <ligand>
        <name>UDP-N-acetyl-alpha-D-glucosamine</name>
        <dbReference type="ChEBI" id="CHEBI:57705"/>
    </ligand>
</feature>
<evidence type="ECO:0000256" key="3">
    <source>
        <dbReference type="ARBA" id="ARBA00022676"/>
    </source>
</evidence>
<evidence type="ECO:0000256" key="2">
    <source>
        <dbReference type="ARBA" id="ARBA00022618"/>
    </source>
</evidence>
<feature type="domain" description="Glycosyl transferase family 28 C-terminal" evidence="12">
    <location>
        <begin position="192"/>
        <end position="355"/>
    </location>
</feature>
<dbReference type="EMBL" id="DXEZ01000327">
    <property type="protein sequence ID" value="HIX55657.1"/>
    <property type="molecule type" value="Genomic_DNA"/>
</dbReference>
<gene>
    <name evidence="10 13" type="primary">murG</name>
    <name evidence="13" type="ORF">H9853_11605</name>
</gene>
<keyword evidence="1 10" id="KW-1003">Cell membrane</keyword>
<dbReference type="GO" id="GO:0071555">
    <property type="term" value="P:cell wall organization"/>
    <property type="evidence" value="ECO:0007669"/>
    <property type="project" value="UniProtKB-KW"/>
</dbReference>
<comment type="subcellular location">
    <subcellularLocation>
        <location evidence="10">Cell membrane</location>
        <topology evidence="10">Peripheral membrane protein</topology>
        <orientation evidence="10">Cytoplasmic side</orientation>
    </subcellularLocation>
</comment>
<name>A0A9D2AZ82_9SPHI</name>
<dbReference type="AlphaFoldDB" id="A0A9D2AZ82"/>
<comment type="caution">
    <text evidence="10">Lacks conserved residue(s) required for the propagation of feature annotation.</text>
</comment>
<dbReference type="EC" id="2.4.1.227" evidence="10"/>
<dbReference type="CDD" id="cd03785">
    <property type="entry name" value="GT28_MurG"/>
    <property type="match status" value="1"/>
</dbReference>
<dbReference type="GO" id="GO:0050511">
    <property type="term" value="F:undecaprenyldiphospho-muramoylpentapeptide beta-N-acetylglucosaminyltransferase activity"/>
    <property type="evidence" value="ECO:0007669"/>
    <property type="project" value="UniProtKB-UniRule"/>
</dbReference>
<evidence type="ECO:0000259" key="12">
    <source>
        <dbReference type="Pfam" id="PF04101"/>
    </source>
</evidence>
<dbReference type="PANTHER" id="PTHR21015:SF22">
    <property type="entry name" value="GLYCOSYLTRANSFERASE"/>
    <property type="match status" value="1"/>
</dbReference>
<dbReference type="NCBIfam" id="TIGR01133">
    <property type="entry name" value="murG"/>
    <property type="match status" value="1"/>
</dbReference>
<evidence type="ECO:0000256" key="6">
    <source>
        <dbReference type="ARBA" id="ARBA00022984"/>
    </source>
</evidence>
<keyword evidence="6 10" id="KW-0573">Peptidoglycan synthesis</keyword>
<comment type="pathway">
    <text evidence="10">Cell wall biogenesis; peptidoglycan biosynthesis.</text>
</comment>
<dbReference type="GO" id="GO:0008360">
    <property type="term" value="P:regulation of cell shape"/>
    <property type="evidence" value="ECO:0007669"/>
    <property type="project" value="UniProtKB-KW"/>
</dbReference>
<comment type="similarity">
    <text evidence="10">Belongs to the glycosyltransferase 28 family. MurG subfamily.</text>
</comment>
<accession>A0A9D2AZ82</accession>
<keyword evidence="5 10" id="KW-0133">Cell shape</keyword>
<dbReference type="Gene3D" id="3.40.50.2000">
    <property type="entry name" value="Glycogen Phosphorylase B"/>
    <property type="match status" value="2"/>
</dbReference>
<comment type="catalytic activity">
    <reaction evidence="10">
        <text>di-trans,octa-cis-undecaprenyl diphospho-N-acetyl-alpha-D-muramoyl-L-alanyl-D-glutamyl-meso-2,6-diaminopimeloyl-D-alanyl-D-alanine + UDP-N-acetyl-alpha-D-glucosamine = di-trans,octa-cis-undecaprenyl diphospho-[N-acetyl-alpha-D-glucosaminyl-(1-&gt;4)]-N-acetyl-alpha-D-muramoyl-L-alanyl-D-glutamyl-meso-2,6-diaminopimeloyl-D-alanyl-D-alanine + UDP + H(+)</text>
        <dbReference type="Rhea" id="RHEA:31227"/>
        <dbReference type="ChEBI" id="CHEBI:15378"/>
        <dbReference type="ChEBI" id="CHEBI:57705"/>
        <dbReference type="ChEBI" id="CHEBI:58223"/>
        <dbReference type="ChEBI" id="CHEBI:61387"/>
        <dbReference type="ChEBI" id="CHEBI:61388"/>
        <dbReference type="EC" id="2.4.1.227"/>
    </reaction>
</comment>
<evidence type="ECO:0000256" key="7">
    <source>
        <dbReference type="ARBA" id="ARBA00023136"/>
    </source>
</evidence>
<keyword evidence="4 10" id="KW-0808">Transferase</keyword>
<dbReference type="HAMAP" id="MF_00033">
    <property type="entry name" value="MurG"/>
    <property type="match status" value="1"/>
</dbReference>
<dbReference type="InterPro" id="IPR006009">
    <property type="entry name" value="GlcNAc_MurG"/>
</dbReference>
<dbReference type="InterPro" id="IPR007235">
    <property type="entry name" value="Glyco_trans_28_C"/>
</dbReference>
<keyword evidence="8 10" id="KW-0131">Cell cycle</keyword>
<dbReference type="PANTHER" id="PTHR21015">
    <property type="entry name" value="UDP-N-ACETYLGLUCOSAMINE--N-ACETYLMURAMYL-(PENTAPEPTIDE) PYROPHOSPHORYL-UNDECAPRENOL N-ACETYLGLUCOSAMINE TRANSFERASE 1"/>
    <property type="match status" value="1"/>
</dbReference>
<feature type="binding site" evidence="10">
    <location>
        <begin position="12"/>
        <end position="14"/>
    </location>
    <ligand>
        <name>UDP-N-acetyl-alpha-D-glucosamine</name>
        <dbReference type="ChEBI" id="CHEBI:57705"/>
    </ligand>
</feature>
<evidence type="ECO:0000259" key="11">
    <source>
        <dbReference type="Pfam" id="PF03033"/>
    </source>
</evidence>
<dbReference type="GO" id="GO:0009252">
    <property type="term" value="P:peptidoglycan biosynthetic process"/>
    <property type="evidence" value="ECO:0007669"/>
    <property type="project" value="UniProtKB-UniRule"/>
</dbReference>
<dbReference type="Pfam" id="PF03033">
    <property type="entry name" value="Glyco_transf_28"/>
    <property type="match status" value="1"/>
</dbReference>
<organism evidence="13 14">
    <name type="scientific">Candidatus Sphingobacterium stercoripullorum</name>
    <dbReference type="NCBI Taxonomy" id="2838759"/>
    <lineage>
        <taxon>Bacteria</taxon>
        <taxon>Pseudomonadati</taxon>
        <taxon>Bacteroidota</taxon>
        <taxon>Sphingobacteriia</taxon>
        <taxon>Sphingobacteriales</taxon>
        <taxon>Sphingobacteriaceae</taxon>
        <taxon>Sphingobacterium</taxon>
    </lineage>
</organism>
<dbReference type="GO" id="GO:0051301">
    <property type="term" value="P:cell division"/>
    <property type="evidence" value="ECO:0007669"/>
    <property type="project" value="UniProtKB-KW"/>
</dbReference>
<proteinExistence type="inferred from homology"/>
<keyword evidence="7 10" id="KW-0472">Membrane</keyword>
<evidence type="ECO:0000256" key="9">
    <source>
        <dbReference type="ARBA" id="ARBA00023316"/>
    </source>
</evidence>
<keyword evidence="9 10" id="KW-0961">Cell wall biogenesis/degradation</keyword>
<reference evidence="13" key="1">
    <citation type="journal article" date="2021" name="PeerJ">
        <title>Extensive microbial diversity within the chicken gut microbiome revealed by metagenomics and culture.</title>
        <authorList>
            <person name="Gilroy R."/>
            <person name="Ravi A."/>
            <person name="Getino M."/>
            <person name="Pursley I."/>
            <person name="Horton D.L."/>
            <person name="Alikhan N.F."/>
            <person name="Baker D."/>
            <person name="Gharbi K."/>
            <person name="Hall N."/>
            <person name="Watson M."/>
            <person name="Adriaenssens E.M."/>
            <person name="Foster-Nyarko E."/>
            <person name="Jarju S."/>
            <person name="Secka A."/>
            <person name="Antonio M."/>
            <person name="Oren A."/>
            <person name="Chaudhuri R.R."/>
            <person name="La Ragione R."/>
            <person name="Hildebrand F."/>
            <person name="Pallen M.J."/>
        </authorList>
    </citation>
    <scope>NUCLEOTIDE SEQUENCE</scope>
    <source>
        <strain evidence="13">1719</strain>
    </source>
</reference>
<feature type="binding site" evidence="10">
    <location>
        <position position="126"/>
    </location>
    <ligand>
        <name>UDP-N-acetyl-alpha-D-glucosamine</name>
        <dbReference type="ChEBI" id="CHEBI:57705"/>
    </ligand>
</feature>
<keyword evidence="2 10" id="KW-0132">Cell division</keyword>
<feature type="binding site" evidence="10">
    <location>
        <position position="298"/>
    </location>
    <ligand>
        <name>UDP-N-acetyl-alpha-D-glucosamine</name>
        <dbReference type="ChEBI" id="CHEBI:57705"/>
    </ligand>
</feature>
<dbReference type="GO" id="GO:0005975">
    <property type="term" value="P:carbohydrate metabolic process"/>
    <property type="evidence" value="ECO:0007669"/>
    <property type="project" value="InterPro"/>
</dbReference>
<dbReference type="SUPFAM" id="SSF53756">
    <property type="entry name" value="UDP-Glycosyltransferase/glycogen phosphorylase"/>
    <property type="match status" value="1"/>
</dbReference>
<evidence type="ECO:0000256" key="10">
    <source>
        <dbReference type="HAMAP-Rule" id="MF_00033"/>
    </source>
</evidence>
<evidence type="ECO:0000256" key="8">
    <source>
        <dbReference type="ARBA" id="ARBA00023306"/>
    </source>
</evidence>
<comment type="caution">
    <text evidence="13">The sequence shown here is derived from an EMBL/GenBank/DDBJ whole genome shotgun (WGS) entry which is preliminary data.</text>
</comment>
<dbReference type="Proteomes" id="UP000824156">
    <property type="component" value="Unassembled WGS sequence"/>
</dbReference>